<protein>
    <recommendedName>
        <fullName evidence="1">F-box domain-containing protein</fullName>
    </recommendedName>
</protein>
<dbReference type="Gene3D" id="3.80.10.10">
    <property type="entry name" value="Ribonuclease Inhibitor"/>
    <property type="match status" value="1"/>
</dbReference>
<dbReference type="SUPFAM" id="SSF52047">
    <property type="entry name" value="RNI-like"/>
    <property type="match status" value="1"/>
</dbReference>
<reference evidence="2 3" key="1">
    <citation type="submission" date="2017-10" db="EMBL/GenBank/DDBJ databases">
        <title>Development of genomic resources for the powdery mildew, Erysiphe pulchra.</title>
        <authorList>
            <person name="Wadl P.A."/>
            <person name="Mack B.M."/>
            <person name="Moore G."/>
            <person name="Beltz S.B."/>
        </authorList>
    </citation>
    <scope>NUCLEOTIDE SEQUENCE [LARGE SCALE GENOMIC DNA]</scope>
    <source>
        <strain evidence="2">Cflorida</strain>
    </source>
</reference>
<proteinExistence type="predicted"/>
<dbReference type="InterPro" id="IPR011990">
    <property type="entry name" value="TPR-like_helical_dom_sf"/>
</dbReference>
<keyword evidence="3" id="KW-1185">Reference proteome</keyword>
<dbReference type="OrthoDB" id="629492at2759"/>
<accession>A0A2S4PX01</accession>
<dbReference type="SUPFAM" id="SSF81383">
    <property type="entry name" value="F-box domain"/>
    <property type="match status" value="1"/>
</dbReference>
<dbReference type="STRING" id="225359.A0A2S4PX01"/>
<evidence type="ECO:0000259" key="1">
    <source>
        <dbReference type="SMART" id="SM00256"/>
    </source>
</evidence>
<dbReference type="SMART" id="SM00256">
    <property type="entry name" value="FBOX"/>
    <property type="match status" value="1"/>
</dbReference>
<dbReference type="Gene3D" id="1.20.1280.50">
    <property type="match status" value="1"/>
</dbReference>
<sequence length="564" mass="65008">MAKLNLSKDKNFSQKIEQGIDLYIKKDLNGAISAFTEVVDNSTNETLVKALDSRAACYEKLQDFRHALQDGKRMIKVKPDSSKFERYFAYHFFETKKGYLRTGKILCLNGQKEIALKIYKRGLSKVKIGIDRERVLLDSLCHRLKSELNRCDPFQFLPIELAYIICKDLELCDLSACLIVSKGWKSLLESFRSLWTTLDTTHIHNLIPVKSLKIYLRRSNYTLHRAIISLRFLADRSRLQYIVETCRFLKELEIRGSLDLDDTQFHLFSSAKEIEKLYINQNVLVTCKLMQNMLKNCNQSLVEVRFSNVQGSKYDFVNFKWPKLHALKRITLRASCYGVIDMNSFLEATPNVSTVVIDRFEVLIKDTLDLRSWSHLKRLHLLHAGLLKFPRLPQTIQHLILDNNPNLSISDELEKDLFFLPLLETFYCQSTSIEFHHLFAITKACIQANNFKSLGIGGHYHNHLIMVSHSTNNISRFLPPSLSLVELSLALLPIYDNQILEILHLYPKLMKIDLSGTCVTGITIKALMEKGGIEWIKVSDQMSVSFDAVEMARSKGIYVDFRPL</sequence>
<dbReference type="InterPro" id="IPR032675">
    <property type="entry name" value="LRR_dom_sf"/>
</dbReference>
<dbReference type="EMBL" id="PEDP01000306">
    <property type="protein sequence ID" value="POS86546.1"/>
    <property type="molecule type" value="Genomic_DNA"/>
</dbReference>
<comment type="caution">
    <text evidence="2">The sequence shown here is derived from an EMBL/GenBank/DDBJ whole genome shotgun (WGS) entry which is preliminary data.</text>
</comment>
<dbReference type="Gene3D" id="1.25.40.10">
    <property type="entry name" value="Tetratricopeptide repeat domain"/>
    <property type="match status" value="1"/>
</dbReference>
<evidence type="ECO:0000313" key="2">
    <source>
        <dbReference type="EMBL" id="POS86546.1"/>
    </source>
</evidence>
<organism evidence="2 3">
    <name type="scientific">Erysiphe pulchra</name>
    <dbReference type="NCBI Taxonomy" id="225359"/>
    <lineage>
        <taxon>Eukaryota</taxon>
        <taxon>Fungi</taxon>
        <taxon>Dikarya</taxon>
        <taxon>Ascomycota</taxon>
        <taxon>Pezizomycotina</taxon>
        <taxon>Leotiomycetes</taxon>
        <taxon>Erysiphales</taxon>
        <taxon>Erysiphaceae</taxon>
        <taxon>Erysiphe</taxon>
    </lineage>
</organism>
<dbReference type="InterPro" id="IPR001810">
    <property type="entry name" value="F-box_dom"/>
</dbReference>
<name>A0A2S4PX01_9PEZI</name>
<dbReference type="Proteomes" id="UP000237438">
    <property type="component" value="Unassembled WGS sequence"/>
</dbReference>
<dbReference type="SUPFAM" id="SSF48452">
    <property type="entry name" value="TPR-like"/>
    <property type="match status" value="1"/>
</dbReference>
<gene>
    <name evidence="2" type="ORF">EPUL_002628</name>
</gene>
<evidence type="ECO:0000313" key="3">
    <source>
        <dbReference type="Proteomes" id="UP000237438"/>
    </source>
</evidence>
<feature type="domain" description="F-box" evidence="1">
    <location>
        <begin position="157"/>
        <end position="197"/>
    </location>
</feature>
<dbReference type="AlphaFoldDB" id="A0A2S4PX01"/>
<dbReference type="InterPro" id="IPR036047">
    <property type="entry name" value="F-box-like_dom_sf"/>
</dbReference>